<keyword evidence="1" id="KW-0675">Receptor</keyword>
<dbReference type="PANTHER" id="PTHR11439">
    <property type="entry name" value="GAG-POL-RELATED RETROTRANSPOSON"/>
    <property type="match status" value="1"/>
</dbReference>
<dbReference type="CDD" id="cd09272">
    <property type="entry name" value="RNase_HI_RT_Ty1"/>
    <property type="match status" value="1"/>
</dbReference>
<keyword evidence="1" id="KW-0472">Membrane</keyword>
<evidence type="ECO:0000313" key="2">
    <source>
        <dbReference type="Proteomes" id="UP001454036"/>
    </source>
</evidence>
<dbReference type="PANTHER" id="PTHR11439:SF498">
    <property type="entry name" value="DNAK FAMILY PROTEIN"/>
    <property type="match status" value="1"/>
</dbReference>
<organism evidence="1 2">
    <name type="scientific">Lithospermum erythrorhizon</name>
    <name type="common">Purple gromwell</name>
    <name type="synonym">Lithospermum officinale var. erythrorhizon</name>
    <dbReference type="NCBI Taxonomy" id="34254"/>
    <lineage>
        <taxon>Eukaryota</taxon>
        <taxon>Viridiplantae</taxon>
        <taxon>Streptophyta</taxon>
        <taxon>Embryophyta</taxon>
        <taxon>Tracheophyta</taxon>
        <taxon>Spermatophyta</taxon>
        <taxon>Magnoliopsida</taxon>
        <taxon>eudicotyledons</taxon>
        <taxon>Gunneridae</taxon>
        <taxon>Pentapetalae</taxon>
        <taxon>asterids</taxon>
        <taxon>lamiids</taxon>
        <taxon>Boraginales</taxon>
        <taxon>Boraginaceae</taxon>
        <taxon>Boraginoideae</taxon>
        <taxon>Lithospermeae</taxon>
        <taxon>Lithospermum</taxon>
    </lineage>
</organism>
<keyword evidence="1" id="KW-0812">Transmembrane</keyword>
<name>A0AAV3NNT2_LITER</name>
<comment type="caution">
    <text evidence="1">The sequence shown here is derived from an EMBL/GenBank/DDBJ whole genome shotgun (WGS) entry which is preliminary data.</text>
</comment>
<protein>
    <submittedName>
        <fullName evidence="1">Transmembrane signal receptor</fullName>
    </submittedName>
</protein>
<proteinExistence type="predicted"/>
<sequence length="122" mass="13533">MVGKLNFLTNTRPDLSYTVQCLSQFMQRPCTSHLDALMHLLSYVSKTADQGIILRGNTKLTLKTFTDSDWAACLATRRSVRGYLVMLGGSPISWRSKKQTTVSHSSAEAEYRAMAQASAEVI</sequence>
<dbReference type="EMBL" id="BAABME010000240">
    <property type="protein sequence ID" value="GAA0141000.1"/>
    <property type="molecule type" value="Genomic_DNA"/>
</dbReference>
<gene>
    <name evidence="1" type="ORF">LIER_02243</name>
</gene>
<reference evidence="1 2" key="1">
    <citation type="submission" date="2024-01" db="EMBL/GenBank/DDBJ databases">
        <title>The complete chloroplast genome sequence of Lithospermum erythrorhizon: insights into the phylogenetic relationship among Boraginaceae species and the maternal lineages of purple gromwells.</title>
        <authorList>
            <person name="Okada T."/>
            <person name="Watanabe K."/>
        </authorList>
    </citation>
    <scope>NUCLEOTIDE SEQUENCE [LARGE SCALE GENOMIC DNA]</scope>
</reference>
<dbReference type="AlphaFoldDB" id="A0AAV3NNT2"/>
<accession>A0AAV3NNT2</accession>
<evidence type="ECO:0000313" key="1">
    <source>
        <dbReference type="EMBL" id="GAA0141000.1"/>
    </source>
</evidence>
<dbReference type="Proteomes" id="UP001454036">
    <property type="component" value="Unassembled WGS sequence"/>
</dbReference>
<keyword evidence="2" id="KW-1185">Reference proteome</keyword>